<evidence type="ECO:0000256" key="2">
    <source>
        <dbReference type="ARBA" id="ARBA00022801"/>
    </source>
</evidence>
<dbReference type="Pfam" id="PF04116">
    <property type="entry name" value="FA_hydroxylase"/>
    <property type="match status" value="1"/>
</dbReference>
<evidence type="ECO:0000313" key="8">
    <source>
        <dbReference type="Proteomes" id="UP001642464"/>
    </source>
</evidence>
<feature type="region of interest" description="Disordered" evidence="5">
    <location>
        <begin position="504"/>
        <end position="535"/>
    </location>
</feature>
<dbReference type="InterPro" id="IPR012334">
    <property type="entry name" value="Pectin_lyas_fold"/>
</dbReference>
<evidence type="ECO:0000256" key="4">
    <source>
        <dbReference type="RuleBase" id="RU361169"/>
    </source>
</evidence>
<dbReference type="InterPro" id="IPR051801">
    <property type="entry name" value="GH28_Enzymes"/>
</dbReference>
<dbReference type="EMBL" id="CAXAMM010001113">
    <property type="protein sequence ID" value="CAK8990445.1"/>
    <property type="molecule type" value="Genomic_DNA"/>
</dbReference>
<comment type="similarity">
    <text evidence="1 4">Belongs to the glycosyl hydrolase 28 family.</text>
</comment>
<dbReference type="SUPFAM" id="SSF51126">
    <property type="entry name" value="Pectin lyase-like"/>
    <property type="match status" value="1"/>
</dbReference>
<organism evidence="7 8">
    <name type="scientific">Durusdinium trenchii</name>
    <dbReference type="NCBI Taxonomy" id="1381693"/>
    <lineage>
        <taxon>Eukaryota</taxon>
        <taxon>Sar</taxon>
        <taxon>Alveolata</taxon>
        <taxon>Dinophyceae</taxon>
        <taxon>Suessiales</taxon>
        <taxon>Symbiodiniaceae</taxon>
        <taxon>Durusdinium</taxon>
    </lineage>
</organism>
<feature type="domain" description="Fatty acid hydroxylase" evidence="6">
    <location>
        <begin position="800"/>
        <end position="938"/>
    </location>
</feature>
<proteinExistence type="inferred from homology"/>
<accession>A0ABP0HJP9</accession>
<dbReference type="PANTHER" id="PTHR31339">
    <property type="entry name" value="PECTIN LYASE-RELATED"/>
    <property type="match status" value="1"/>
</dbReference>
<evidence type="ECO:0000256" key="1">
    <source>
        <dbReference type="ARBA" id="ARBA00008834"/>
    </source>
</evidence>
<evidence type="ECO:0000256" key="3">
    <source>
        <dbReference type="ARBA" id="ARBA00023295"/>
    </source>
</evidence>
<dbReference type="SMART" id="SM00710">
    <property type="entry name" value="PbH1"/>
    <property type="match status" value="7"/>
</dbReference>
<dbReference type="InterPro" id="IPR006694">
    <property type="entry name" value="Fatty_acid_hydroxylase"/>
</dbReference>
<gene>
    <name evidence="7" type="ORF">SCF082_LOCUS2226</name>
</gene>
<keyword evidence="3 4" id="KW-0326">Glycosidase</keyword>
<dbReference type="Proteomes" id="UP001642464">
    <property type="component" value="Unassembled WGS sequence"/>
</dbReference>
<dbReference type="InterPro" id="IPR000743">
    <property type="entry name" value="Glyco_hydro_28"/>
</dbReference>
<dbReference type="InterPro" id="IPR006626">
    <property type="entry name" value="PbH1"/>
</dbReference>
<name>A0ABP0HJP9_9DINO</name>
<dbReference type="InterPro" id="IPR011050">
    <property type="entry name" value="Pectin_lyase_fold/virulence"/>
</dbReference>
<feature type="region of interest" description="Disordered" evidence="5">
    <location>
        <begin position="431"/>
        <end position="451"/>
    </location>
</feature>
<dbReference type="PANTHER" id="PTHR31339:SF9">
    <property type="entry name" value="PLASMIN AND FIBRONECTIN-BINDING PROTEIN A"/>
    <property type="match status" value="1"/>
</dbReference>
<comment type="caution">
    <text evidence="7">The sequence shown here is derived from an EMBL/GenBank/DDBJ whole genome shotgun (WGS) entry which is preliminary data.</text>
</comment>
<keyword evidence="2 4" id="KW-0378">Hydrolase</keyword>
<keyword evidence="8" id="KW-1185">Reference proteome</keyword>
<feature type="region of interest" description="Disordered" evidence="5">
    <location>
        <begin position="626"/>
        <end position="646"/>
    </location>
</feature>
<dbReference type="Pfam" id="PF00295">
    <property type="entry name" value="Glyco_hydro_28"/>
    <property type="match status" value="1"/>
</dbReference>
<dbReference type="Gene3D" id="2.160.20.10">
    <property type="entry name" value="Single-stranded right-handed beta-helix, Pectin lyase-like"/>
    <property type="match status" value="1"/>
</dbReference>
<reference evidence="7 8" key="1">
    <citation type="submission" date="2024-02" db="EMBL/GenBank/DDBJ databases">
        <authorList>
            <person name="Chen Y."/>
            <person name="Shah S."/>
            <person name="Dougan E. K."/>
            <person name="Thang M."/>
            <person name="Chan C."/>
        </authorList>
    </citation>
    <scope>NUCLEOTIDE SEQUENCE [LARGE SCALE GENOMIC DNA]</scope>
</reference>
<sequence>MFKAQVALAVLSAGLDISLDQYGAREGPDGLEQTSAGLRRALADLSAAGGGWLTVPPGTWHVQPVNLTSHMVLWLAKGATLVADTSMARLPVIPALPSWGPPLDEATVRREGVLKAQADLRDALPRYQPLLWGNKVQNVTITGENGTLDGNGLDWWTRWLREPLLGRPHVIQFQESQDILIRNLTIRNPGFWTVHLWRCEFVTVQLLSILVPWAPAVRPTNTDGVNPDSSRHVLIEDSYLQTGDDAIAVKSGWDCFGREVGVAAENITIRRVTVRQTRGCNAAAFTVGSEMSGGVQDVSIEDCHVLNAGVAVEIKVGSARGGFVRRIAVKNLEVRQTARGALVVMAAYPENNPFCRGKSQPAPVVSNISFEEIVVHGPTQGALVNFQGTPEVFMRNLTVRRLNAAQGTWRCNDRISGTAEDCRPNPCWKLRSERQAPRPGPRSALRDVRSAPGAKEVSLAFEGSWRNDGRCGARRLSSLQAMGCGDLSRLADLPSSLTAGARARALPHGSGLQRRELERGTQGRGVPVPSRGRAERMPGEVEVRVRGFRGWCRPLAERILRERVVSLLPGVLEAQVCFTVSGAMLTPFLWAALGKPRHVDYAIVAWCVVLDSITVTALAALTSARSTELAETGESRRAEPSAAWNETAPWRSTVPGRDRRELFDREHMETTMAEVASTAAAWPSWNVEQMEVEGSGRSYSEGVLEEGNPFHQAAGEMDLDGWRDGGKILDGYEKPREEALKATEEKISFWKQLRVACWTMLGPTALCNVCLTALAFPRLVATGKSFPLLPGFKDFLLRFLAMELLGDFFLYVGHRILHEYLWDYHKYHHLIDTPTAVSTACIDGLDATVQAGIPTMGAAVLMQPHPLTFCAYAYARVAENVLNHCGMEHWLLNLVFLKFLPGRAGVANHDAHHRYSNYAKNAKNFGENFWLWDWAFGTLGHVGSTKKF</sequence>
<evidence type="ECO:0000313" key="7">
    <source>
        <dbReference type="EMBL" id="CAK8990445.1"/>
    </source>
</evidence>
<evidence type="ECO:0000256" key="5">
    <source>
        <dbReference type="SAM" id="MobiDB-lite"/>
    </source>
</evidence>
<evidence type="ECO:0000259" key="6">
    <source>
        <dbReference type="Pfam" id="PF04116"/>
    </source>
</evidence>
<protein>
    <submittedName>
        <fullName evidence="7">Probable polygalacturonase (PG) (Pectinase)</fullName>
    </submittedName>
</protein>